<sequence length="194" mass="21599">MKEEVSKIGHRGAKGYVTENTLASIQKAMDLGVDGIEIDIHRCKTGELVVFHDFAVDRLSNGHGDISNFTLPELKNLKLKGAYEIPTLAEVFDLVDDKCLLNIELKGLDTVQGVVTIIEDYVKNTRWTYKNILVSSFQHPLLIALRALNKKVSLGVLTDTNLKEAMDVARNLKALAIHPDFVMLTKENVVRDKG</sequence>
<dbReference type="RefSeq" id="WP_267676080.1">
    <property type="nucleotide sequence ID" value="NZ_CP113088.1"/>
</dbReference>
<feature type="domain" description="GP-PDE" evidence="1">
    <location>
        <begin position="5"/>
        <end position="194"/>
    </location>
</feature>
<protein>
    <submittedName>
        <fullName evidence="2">Glycerophosphodiester phosphodiesterase family protein</fullName>
    </submittedName>
</protein>
<dbReference type="SUPFAM" id="SSF51695">
    <property type="entry name" value="PLC-like phosphodiesterases"/>
    <property type="match status" value="1"/>
</dbReference>
<organism evidence="2 3">
    <name type="scientific">Lacinutrix neustonica</name>
    <dbReference type="NCBI Taxonomy" id="2980107"/>
    <lineage>
        <taxon>Bacteria</taxon>
        <taxon>Pseudomonadati</taxon>
        <taxon>Bacteroidota</taxon>
        <taxon>Flavobacteriia</taxon>
        <taxon>Flavobacteriales</taxon>
        <taxon>Flavobacteriaceae</taxon>
        <taxon>Lacinutrix</taxon>
    </lineage>
</organism>
<reference evidence="2" key="1">
    <citation type="submission" date="2022-11" db="EMBL/GenBank/DDBJ databases">
        <title>Lacinutrix neustonica HL-RS19T sp. nov., isolated from the surface microlayer sample of brackish Lake Shihwa.</title>
        <authorList>
            <person name="Choi J.Y."/>
            <person name="Hwang C.Y."/>
        </authorList>
    </citation>
    <scope>NUCLEOTIDE SEQUENCE</scope>
    <source>
        <strain evidence="2">HL-RS19</strain>
    </source>
</reference>
<dbReference type="PANTHER" id="PTHR46211">
    <property type="entry name" value="GLYCEROPHOSPHORYL DIESTER PHOSPHODIESTERASE"/>
    <property type="match status" value="1"/>
</dbReference>
<keyword evidence="3" id="KW-1185">Reference proteome</keyword>
<dbReference type="AlphaFoldDB" id="A0A9E8MVN5"/>
<dbReference type="InterPro" id="IPR017946">
    <property type="entry name" value="PLC-like_Pdiesterase_TIM-brl"/>
</dbReference>
<dbReference type="InterPro" id="IPR030395">
    <property type="entry name" value="GP_PDE_dom"/>
</dbReference>
<accession>A0A9E8MVN5</accession>
<dbReference type="GO" id="GO:0006629">
    <property type="term" value="P:lipid metabolic process"/>
    <property type="evidence" value="ECO:0007669"/>
    <property type="project" value="InterPro"/>
</dbReference>
<name>A0A9E8MVN5_9FLAO</name>
<evidence type="ECO:0000313" key="3">
    <source>
        <dbReference type="Proteomes" id="UP001164705"/>
    </source>
</evidence>
<evidence type="ECO:0000259" key="1">
    <source>
        <dbReference type="PROSITE" id="PS51704"/>
    </source>
</evidence>
<dbReference type="GO" id="GO:0008081">
    <property type="term" value="F:phosphoric diester hydrolase activity"/>
    <property type="evidence" value="ECO:0007669"/>
    <property type="project" value="InterPro"/>
</dbReference>
<gene>
    <name evidence="2" type="ORF">N7U66_15835</name>
</gene>
<dbReference type="PANTHER" id="PTHR46211:SF14">
    <property type="entry name" value="GLYCEROPHOSPHODIESTER PHOSPHODIESTERASE"/>
    <property type="match status" value="1"/>
</dbReference>
<dbReference type="EMBL" id="CP113088">
    <property type="protein sequence ID" value="WAC01467.1"/>
    <property type="molecule type" value="Genomic_DNA"/>
</dbReference>
<dbReference type="PROSITE" id="PS51704">
    <property type="entry name" value="GP_PDE"/>
    <property type="match status" value="1"/>
</dbReference>
<dbReference type="Gene3D" id="3.20.20.190">
    <property type="entry name" value="Phosphatidylinositol (PI) phosphodiesterase"/>
    <property type="match status" value="1"/>
</dbReference>
<dbReference type="Proteomes" id="UP001164705">
    <property type="component" value="Chromosome"/>
</dbReference>
<dbReference type="KEGG" id="lnu:N7U66_15835"/>
<evidence type="ECO:0000313" key="2">
    <source>
        <dbReference type="EMBL" id="WAC01467.1"/>
    </source>
</evidence>
<dbReference type="Pfam" id="PF03009">
    <property type="entry name" value="GDPD"/>
    <property type="match status" value="1"/>
</dbReference>
<proteinExistence type="predicted"/>